<dbReference type="AlphaFoldDB" id="N9BIU0"/>
<evidence type="ECO:0000313" key="2">
    <source>
        <dbReference type="Proteomes" id="UP000018444"/>
    </source>
</evidence>
<accession>N9BIU0</accession>
<gene>
    <name evidence="1" type="ORF">F946_01074</name>
</gene>
<protein>
    <submittedName>
        <fullName evidence="1">Uncharacterized protein</fullName>
    </submittedName>
</protein>
<dbReference type="EMBL" id="APPZ01000005">
    <property type="protein sequence ID" value="ENV73562.1"/>
    <property type="molecule type" value="Genomic_DNA"/>
</dbReference>
<dbReference type="Proteomes" id="UP000018444">
    <property type="component" value="Unassembled WGS sequence"/>
</dbReference>
<comment type="caution">
    <text evidence="1">The sequence shown here is derived from an EMBL/GenBank/DDBJ whole genome shotgun (WGS) entry which is preliminary data.</text>
</comment>
<dbReference type="GeneID" id="56338280"/>
<sequence>MAFYTVTYDLNKKKDYAKFQEGIVKVSSNRYVKCTLSQYVIQSSLTATQIRMALHGFADNDDSILVLKLDIREWSYVNLPETVPNWLQKATNVGN</sequence>
<dbReference type="HOGENOM" id="CLU_179928_0_0_6"/>
<name>N9BIU0_ACIJO</name>
<proteinExistence type="predicted"/>
<dbReference type="RefSeq" id="WP_004979918.1">
    <property type="nucleotide sequence ID" value="NZ_KB849705.1"/>
</dbReference>
<evidence type="ECO:0000313" key="1">
    <source>
        <dbReference type="EMBL" id="ENV73562.1"/>
    </source>
</evidence>
<organism evidence="1 2">
    <name type="scientific">Acinetobacter johnsonii ANC 3681</name>
    <dbReference type="NCBI Taxonomy" id="1217662"/>
    <lineage>
        <taxon>Bacteria</taxon>
        <taxon>Pseudomonadati</taxon>
        <taxon>Pseudomonadota</taxon>
        <taxon>Gammaproteobacteria</taxon>
        <taxon>Moraxellales</taxon>
        <taxon>Moraxellaceae</taxon>
        <taxon>Acinetobacter</taxon>
    </lineage>
</organism>
<reference evidence="1 2" key="1">
    <citation type="submission" date="2013-02" db="EMBL/GenBank/DDBJ databases">
        <title>The Genome Sequence of Acinetobacter johnsonii ANC 3681.</title>
        <authorList>
            <consortium name="The Broad Institute Genome Sequencing Platform"/>
            <consortium name="The Broad Institute Genome Sequencing Center for Infectious Disease"/>
            <person name="Cerqueira G."/>
            <person name="Feldgarden M."/>
            <person name="Courvalin P."/>
            <person name="Perichon B."/>
            <person name="Grillot-Courvalin C."/>
            <person name="Clermont D."/>
            <person name="Rocha E."/>
            <person name="Yoon E.-J."/>
            <person name="Nemec A."/>
            <person name="Walker B."/>
            <person name="Young S.K."/>
            <person name="Zeng Q."/>
            <person name="Gargeya S."/>
            <person name="Fitzgerald M."/>
            <person name="Haas B."/>
            <person name="Abouelleil A."/>
            <person name="Alvarado L."/>
            <person name="Arachchi H.M."/>
            <person name="Berlin A.M."/>
            <person name="Chapman S.B."/>
            <person name="Dewar J."/>
            <person name="Goldberg J."/>
            <person name="Griggs A."/>
            <person name="Gujja S."/>
            <person name="Hansen M."/>
            <person name="Howarth C."/>
            <person name="Imamovic A."/>
            <person name="Larimer J."/>
            <person name="McCowan C."/>
            <person name="Murphy C."/>
            <person name="Neiman D."/>
            <person name="Pearson M."/>
            <person name="Priest M."/>
            <person name="Roberts A."/>
            <person name="Saif S."/>
            <person name="Shea T."/>
            <person name="Sisk P."/>
            <person name="Sykes S."/>
            <person name="Wortman J."/>
            <person name="Nusbaum C."/>
            <person name="Birren B."/>
        </authorList>
    </citation>
    <scope>NUCLEOTIDE SEQUENCE [LARGE SCALE GENOMIC DNA]</scope>
    <source>
        <strain evidence="1 2">ANC 3681</strain>
    </source>
</reference>